<feature type="region of interest" description="Disordered" evidence="9">
    <location>
        <begin position="336"/>
        <end position="358"/>
    </location>
</feature>
<accession>A0A8J2Y4A8</accession>
<evidence type="ECO:0000256" key="1">
    <source>
        <dbReference type="ARBA" id="ARBA00004651"/>
    </source>
</evidence>
<feature type="transmembrane region" description="Helical" evidence="10">
    <location>
        <begin position="251"/>
        <end position="269"/>
    </location>
</feature>
<feature type="domain" description="Glycosyltransferase 2-like" evidence="11">
    <location>
        <begin position="24"/>
        <end position="186"/>
    </location>
</feature>
<evidence type="ECO:0000259" key="11">
    <source>
        <dbReference type="Pfam" id="PF00535"/>
    </source>
</evidence>
<dbReference type="AlphaFoldDB" id="A0A8J2Y4A8"/>
<dbReference type="PANTHER" id="PTHR48090:SF1">
    <property type="entry name" value="PROPHAGE BACTOPRENOL GLUCOSYL TRANSFERASE HOMOLOG"/>
    <property type="match status" value="1"/>
</dbReference>
<evidence type="ECO:0000256" key="8">
    <source>
        <dbReference type="ARBA" id="ARBA00038152"/>
    </source>
</evidence>
<dbReference type="RefSeq" id="WP_188157871.1">
    <property type="nucleotide sequence ID" value="NZ_BMGH01000001.1"/>
</dbReference>
<keyword evidence="5 10" id="KW-0812">Transmembrane</keyword>
<keyword evidence="4" id="KW-0808">Transferase</keyword>
<name>A0A8J2Y4A8_9PROT</name>
<keyword evidence="2" id="KW-1003">Cell membrane</keyword>
<proteinExistence type="inferred from homology"/>
<dbReference type="PANTHER" id="PTHR48090">
    <property type="entry name" value="UNDECAPRENYL-PHOSPHATE 4-DEOXY-4-FORMAMIDO-L-ARABINOSE TRANSFERASE-RELATED"/>
    <property type="match status" value="1"/>
</dbReference>
<evidence type="ECO:0000256" key="10">
    <source>
        <dbReference type="SAM" id="Phobius"/>
    </source>
</evidence>
<reference evidence="12" key="1">
    <citation type="journal article" date="2014" name="Int. J. Syst. Evol. Microbiol.">
        <title>Complete genome sequence of Corynebacterium casei LMG S-19264T (=DSM 44701T), isolated from a smear-ripened cheese.</title>
        <authorList>
            <consortium name="US DOE Joint Genome Institute (JGI-PGF)"/>
            <person name="Walter F."/>
            <person name="Albersmeier A."/>
            <person name="Kalinowski J."/>
            <person name="Ruckert C."/>
        </authorList>
    </citation>
    <scope>NUCLEOTIDE SEQUENCE</scope>
    <source>
        <strain evidence="12">CGMCC 1.12921</strain>
    </source>
</reference>
<keyword evidence="3" id="KW-0328">Glycosyltransferase</keyword>
<organism evidence="12 13">
    <name type="scientific">Aquisalinus flavus</name>
    <dbReference type="NCBI Taxonomy" id="1526572"/>
    <lineage>
        <taxon>Bacteria</taxon>
        <taxon>Pseudomonadati</taxon>
        <taxon>Pseudomonadota</taxon>
        <taxon>Alphaproteobacteria</taxon>
        <taxon>Parvularculales</taxon>
        <taxon>Parvularculaceae</taxon>
        <taxon>Aquisalinus</taxon>
    </lineage>
</organism>
<dbReference type="FunFam" id="3.90.550.10:FF:000079">
    <property type="entry name" value="Probable glycosyl transferase"/>
    <property type="match status" value="1"/>
</dbReference>
<evidence type="ECO:0000313" key="13">
    <source>
        <dbReference type="Proteomes" id="UP000613582"/>
    </source>
</evidence>
<comment type="similarity">
    <text evidence="8">Belongs to the glycosyltransferase 2 family. GtrB subfamily.</text>
</comment>
<evidence type="ECO:0000256" key="6">
    <source>
        <dbReference type="ARBA" id="ARBA00022989"/>
    </source>
</evidence>
<dbReference type="SUPFAM" id="SSF53448">
    <property type="entry name" value="Nucleotide-diphospho-sugar transferases"/>
    <property type="match status" value="1"/>
</dbReference>
<evidence type="ECO:0000256" key="9">
    <source>
        <dbReference type="SAM" id="MobiDB-lite"/>
    </source>
</evidence>
<dbReference type="Proteomes" id="UP000613582">
    <property type="component" value="Unassembled WGS sequence"/>
</dbReference>
<keyword evidence="7 10" id="KW-0472">Membrane</keyword>
<evidence type="ECO:0000313" key="12">
    <source>
        <dbReference type="EMBL" id="GGD17141.1"/>
    </source>
</evidence>
<dbReference type="Pfam" id="PF00535">
    <property type="entry name" value="Glycos_transf_2"/>
    <property type="match status" value="1"/>
</dbReference>
<keyword evidence="13" id="KW-1185">Reference proteome</keyword>
<sequence length="358" mass="39238">MFEQKPSAQPVPVPRDSDRPALLSIVCPAYNEVEVLPAFHRRVRKAMNEIGQAFEVVLVNDGSSDGTLDLMHKIRERHPNTTIVDLSRNFGKEIALTAGLDAAAGDAVVVIDADLQDPPELIGELIAGWREGYDVVYAKRRLRHGEGLVKKATAGAFYKLMSRLGAVRLPENTGDFRLMSRKAVDAVCQLRERHRFMKGVFAWVGFPAKAVLYDRDPRAAGATKWNYWKLWNLSLEGITSFTTAPLKISSYLGFTIAFGAIVAGIFYMGKAILYGDPVAGFPTLITVMLFLGGVQLAFLGILGEYVGRIFNETKARPLYFANAVLASEMVAAGTAPAEKPVRTSTTFHDPDDGERMAG</sequence>
<comment type="caution">
    <text evidence="12">The sequence shown here is derived from an EMBL/GenBank/DDBJ whole genome shotgun (WGS) entry which is preliminary data.</text>
</comment>
<dbReference type="CDD" id="cd04187">
    <property type="entry name" value="DPM1_like_bac"/>
    <property type="match status" value="1"/>
</dbReference>
<dbReference type="Gene3D" id="3.90.550.10">
    <property type="entry name" value="Spore Coat Polysaccharide Biosynthesis Protein SpsA, Chain A"/>
    <property type="match status" value="1"/>
</dbReference>
<evidence type="ECO:0000256" key="4">
    <source>
        <dbReference type="ARBA" id="ARBA00022679"/>
    </source>
</evidence>
<evidence type="ECO:0000256" key="2">
    <source>
        <dbReference type="ARBA" id="ARBA00022475"/>
    </source>
</evidence>
<feature type="transmembrane region" description="Helical" evidence="10">
    <location>
        <begin position="281"/>
        <end position="306"/>
    </location>
</feature>
<dbReference type="InterPro" id="IPR029044">
    <property type="entry name" value="Nucleotide-diphossugar_trans"/>
</dbReference>
<evidence type="ECO:0000256" key="5">
    <source>
        <dbReference type="ARBA" id="ARBA00022692"/>
    </source>
</evidence>
<dbReference type="GO" id="GO:0016757">
    <property type="term" value="F:glycosyltransferase activity"/>
    <property type="evidence" value="ECO:0007669"/>
    <property type="project" value="UniProtKB-KW"/>
</dbReference>
<feature type="compositionally biased region" description="Basic and acidic residues" evidence="9">
    <location>
        <begin position="348"/>
        <end position="358"/>
    </location>
</feature>
<dbReference type="GO" id="GO:0016787">
    <property type="term" value="F:hydrolase activity"/>
    <property type="evidence" value="ECO:0007669"/>
    <property type="project" value="UniProtKB-KW"/>
</dbReference>
<dbReference type="InterPro" id="IPR050256">
    <property type="entry name" value="Glycosyltransferase_2"/>
</dbReference>
<dbReference type="InterPro" id="IPR001173">
    <property type="entry name" value="Glyco_trans_2-like"/>
</dbReference>
<reference evidence="12" key="2">
    <citation type="submission" date="2020-09" db="EMBL/GenBank/DDBJ databases">
        <authorList>
            <person name="Sun Q."/>
            <person name="Zhou Y."/>
        </authorList>
    </citation>
    <scope>NUCLEOTIDE SEQUENCE</scope>
    <source>
        <strain evidence="12">CGMCC 1.12921</strain>
    </source>
</reference>
<keyword evidence="6 10" id="KW-1133">Transmembrane helix</keyword>
<gene>
    <name evidence="12" type="ORF">GCM10011342_27410</name>
</gene>
<evidence type="ECO:0000256" key="7">
    <source>
        <dbReference type="ARBA" id="ARBA00023136"/>
    </source>
</evidence>
<dbReference type="EMBL" id="BMGH01000001">
    <property type="protein sequence ID" value="GGD17141.1"/>
    <property type="molecule type" value="Genomic_DNA"/>
</dbReference>
<comment type="subcellular location">
    <subcellularLocation>
        <location evidence="1">Cell membrane</location>
        <topology evidence="1">Multi-pass membrane protein</topology>
    </subcellularLocation>
</comment>
<keyword evidence="12" id="KW-0378">Hydrolase</keyword>
<protein>
    <submittedName>
        <fullName evidence="12">Glycosyl hydrolase</fullName>
    </submittedName>
</protein>
<dbReference type="GO" id="GO:0005886">
    <property type="term" value="C:plasma membrane"/>
    <property type="evidence" value="ECO:0007669"/>
    <property type="project" value="UniProtKB-SubCell"/>
</dbReference>
<evidence type="ECO:0000256" key="3">
    <source>
        <dbReference type="ARBA" id="ARBA00022676"/>
    </source>
</evidence>